<dbReference type="RefSeq" id="WP_066171114.1">
    <property type="nucleotide sequence ID" value="NZ_CP136137.1"/>
</dbReference>
<keyword evidence="3" id="KW-0479">Metal-binding</keyword>
<dbReference type="EC" id="1.14.13.-" evidence="9"/>
<comment type="cofactor">
    <cofactor evidence="1">
        <name>Fe cation</name>
        <dbReference type="ChEBI" id="CHEBI:24875"/>
    </cofactor>
</comment>
<protein>
    <submittedName>
        <fullName evidence="9">Aromatic ring-hydroxylating dioxygenase subunit alpha</fullName>
        <ecNumber evidence="9">1.14.13.-</ecNumber>
    </submittedName>
</protein>
<gene>
    <name evidence="9" type="ORF">RVF87_02160</name>
</gene>
<dbReference type="InterPro" id="IPR015881">
    <property type="entry name" value="ARHD_Rieske_2Fe_2S"/>
</dbReference>
<dbReference type="EMBL" id="CP136137">
    <property type="protein sequence ID" value="WYY07913.1"/>
    <property type="molecule type" value="Genomic_DNA"/>
</dbReference>
<evidence type="ECO:0000256" key="5">
    <source>
        <dbReference type="ARBA" id="ARBA00023004"/>
    </source>
</evidence>
<dbReference type="InterPro" id="IPR001663">
    <property type="entry name" value="Rng_hydr_dOase-A"/>
</dbReference>
<dbReference type="GO" id="GO:0051213">
    <property type="term" value="F:dioxygenase activity"/>
    <property type="evidence" value="ECO:0007669"/>
    <property type="project" value="UniProtKB-KW"/>
</dbReference>
<dbReference type="Gene3D" id="2.102.10.10">
    <property type="entry name" value="Rieske [2Fe-2S] iron-sulphur domain"/>
    <property type="match status" value="1"/>
</dbReference>
<evidence type="ECO:0000256" key="4">
    <source>
        <dbReference type="ARBA" id="ARBA00023002"/>
    </source>
</evidence>
<reference evidence="9 10" key="1">
    <citation type="journal article" date="2023" name="Virus Evol.">
        <title>Computational host range prediction-The good, the bad, and the ugly.</title>
        <authorList>
            <person name="Howell A.A."/>
            <person name="Versoza C.J."/>
            <person name="Pfeifer S.P."/>
        </authorList>
    </citation>
    <scope>NUCLEOTIDE SEQUENCE [LARGE SCALE GENOMIC DNA]</scope>
    <source>
        <strain evidence="9 10">1610/1b</strain>
    </source>
</reference>
<evidence type="ECO:0000256" key="1">
    <source>
        <dbReference type="ARBA" id="ARBA00001962"/>
    </source>
</evidence>
<dbReference type="InterPro" id="IPR015879">
    <property type="entry name" value="Ring_hydroxy_dOase_asu_C_dom"/>
</dbReference>
<evidence type="ECO:0000313" key="9">
    <source>
        <dbReference type="EMBL" id="WYY07913.1"/>
    </source>
</evidence>
<dbReference type="Pfam" id="PF00355">
    <property type="entry name" value="Rieske"/>
    <property type="match status" value="1"/>
</dbReference>
<proteinExistence type="predicted"/>
<dbReference type="PANTHER" id="PTHR43756:SF5">
    <property type="entry name" value="CHOLINE MONOOXYGENASE, CHLOROPLASTIC"/>
    <property type="match status" value="1"/>
</dbReference>
<evidence type="ECO:0000313" key="10">
    <source>
        <dbReference type="Proteomes" id="UP001479933"/>
    </source>
</evidence>
<dbReference type="CDD" id="cd03469">
    <property type="entry name" value="Rieske_RO_Alpha_N"/>
    <property type="match status" value="1"/>
</dbReference>
<dbReference type="PANTHER" id="PTHR43756">
    <property type="entry name" value="CHOLINE MONOOXYGENASE, CHLOROPLASTIC"/>
    <property type="match status" value="1"/>
</dbReference>
<sequence length="361" mass="40980">MSILDHAATAATSQEQYNPRTLPFSWYSDPAIFRRETQEIFHKFWQYVGPTHSIPNAGDFFRIQLGDVPVLVTRGKDGNINAIVNVCRHRGAEVKLEERGNCDALTCHYHAWTYSLEGDLKSAPRTRKEVDFDKSKFGLRKLRVETYGPFIFVSLNDDVPPLAEFMGDLPAIIEGTGVNLDNLKLQQRKEYRLKANWKIVVENFLECYHCPNAHPSFGDTIDLSSYDSEESGWISTQFGPPVEDGETVERQVREGRYNFLFPTLSLNIYPGPGNLSTNQLIPIDEENTLAVYEYFYEEGADPTFVEETSELIHQVMVEDLTLCESAHRGAKSGQVDAGRLVTKHEHSIAHFQDLIRSIVSE</sequence>
<evidence type="ECO:0000256" key="3">
    <source>
        <dbReference type="ARBA" id="ARBA00022723"/>
    </source>
</evidence>
<dbReference type="InterPro" id="IPR017941">
    <property type="entry name" value="Rieske_2Fe-2S"/>
</dbReference>
<dbReference type="Proteomes" id="UP001479933">
    <property type="component" value="Chromosome"/>
</dbReference>
<dbReference type="PROSITE" id="PS51296">
    <property type="entry name" value="RIESKE"/>
    <property type="match status" value="1"/>
</dbReference>
<accession>A0ABZ2U2V7</accession>
<evidence type="ECO:0000256" key="2">
    <source>
        <dbReference type="ARBA" id="ARBA00022714"/>
    </source>
</evidence>
<keyword evidence="2" id="KW-0001">2Fe-2S</keyword>
<dbReference type="Gene3D" id="3.90.380.10">
    <property type="entry name" value="Naphthalene 1,2-dioxygenase Alpha Subunit, Chain A, domain 1"/>
    <property type="match status" value="2"/>
</dbReference>
<dbReference type="PROSITE" id="PS00570">
    <property type="entry name" value="RING_HYDROXYL_ALPHA"/>
    <property type="match status" value="1"/>
</dbReference>
<keyword evidence="9" id="KW-0223">Dioxygenase</keyword>
<dbReference type="Pfam" id="PF00848">
    <property type="entry name" value="Ring_hydroxyl_A"/>
    <property type="match status" value="1"/>
</dbReference>
<keyword evidence="4 9" id="KW-0560">Oxidoreductase</keyword>
<name>A0ABZ2U2V7_9ACTN</name>
<evidence type="ECO:0000259" key="8">
    <source>
        <dbReference type="PROSITE" id="PS51296"/>
    </source>
</evidence>
<keyword evidence="7" id="KW-0520">NAD</keyword>
<evidence type="ECO:0000256" key="7">
    <source>
        <dbReference type="ARBA" id="ARBA00023027"/>
    </source>
</evidence>
<keyword evidence="6" id="KW-0411">Iron-sulfur</keyword>
<dbReference type="SUPFAM" id="SSF50022">
    <property type="entry name" value="ISP domain"/>
    <property type="match status" value="1"/>
</dbReference>
<dbReference type="SUPFAM" id="SSF55961">
    <property type="entry name" value="Bet v1-like"/>
    <property type="match status" value="1"/>
</dbReference>
<dbReference type="InterPro" id="IPR036922">
    <property type="entry name" value="Rieske_2Fe-2S_sf"/>
</dbReference>
<dbReference type="PRINTS" id="PR00090">
    <property type="entry name" value="RNGDIOXGNASE"/>
</dbReference>
<organism evidence="9 10">
    <name type="scientific">Gordonia hydrophobica</name>
    <dbReference type="NCBI Taxonomy" id="40516"/>
    <lineage>
        <taxon>Bacteria</taxon>
        <taxon>Bacillati</taxon>
        <taxon>Actinomycetota</taxon>
        <taxon>Actinomycetes</taxon>
        <taxon>Mycobacteriales</taxon>
        <taxon>Gordoniaceae</taxon>
        <taxon>Gordonia</taxon>
    </lineage>
</organism>
<keyword evidence="10" id="KW-1185">Reference proteome</keyword>
<keyword evidence="5" id="KW-0408">Iron</keyword>
<feature type="domain" description="Rieske" evidence="8">
    <location>
        <begin position="45"/>
        <end position="153"/>
    </location>
</feature>
<evidence type="ECO:0000256" key="6">
    <source>
        <dbReference type="ARBA" id="ARBA00023014"/>
    </source>
</evidence>